<feature type="domain" description="6-hydroxymethylpterin diphosphokinase MptE-like" evidence="1">
    <location>
        <begin position="280"/>
        <end position="430"/>
    </location>
</feature>
<proteinExistence type="predicted"/>
<gene>
    <name evidence="3" type="ORF">HUE87_11960</name>
</gene>
<organism evidence="3 4">
    <name type="scientific">Candidatus Sulfurimonas marisnigri</name>
    <dbReference type="NCBI Taxonomy" id="2740405"/>
    <lineage>
        <taxon>Bacteria</taxon>
        <taxon>Pseudomonadati</taxon>
        <taxon>Campylobacterota</taxon>
        <taxon>Epsilonproteobacteria</taxon>
        <taxon>Campylobacterales</taxon>
        <taxon>Sulfurimonadaceae</taxon>
        <taxon>Sulfurimonas</taxon>
    </lineage>
</organism>
<dbReference type="InterPro" id="IPR045376">
    <property type="entry name" value="Maf_N"/>
</dbReference>
<evidence type="ECO:0000313" key="3">
    <source>
        <dbReference type="EMBL" id="QOY54559.1"/>
    </source>
</evidence>
<sequence>MHSSLEQCATITFQQNIDYFKTKHPQVFEKLSALESATDIGYYQNKYELVIENDNFDVLELSSSIYLYNREIKKHAELAAKSVNYKKDENSFESFSRENFSIDELNIFQKKNKFEHHFSAYAPIINYTQQNTKEYSELERIDKFIFFGVGLGLHMSSTDEKINAKVYFIVEDDLELFKLSLFTVNYSDLAQSAKLIFSIFEDNSEYSNSSQKFLETDYQLGHYIKYFHLLSHNEDKISLFHKEVSSQPHLGFFYNSLLIQYLKPLEYISSSSKFITKKLSLNDDTLNKENFLLLAAGPSLQKNISWLKKYHTSFIVVAVTATLPFLEKNNISPDIIINLDAFDGMNKQFDQIKSTSFFKDAICIFSARTQENISKHFKDEQKFFFESGTKYKTSTLKPIAPCVGSLTYQLLLLLQAKNIYILGLDLAIDKKTGRTHLDLHTDAKTLNLSTTDSFTLNYHDNLIQLDGNFEEKVLSTFYFNDSRIIINHATKNFKSNNSNIYNLSDGVKFDEIPAKETASLDLDKKNQNAREHILNLCTSTSSKLLSKDESKTLKKKLQHAQELKKILSHYKTIDDIEKYNEILNIKDLKSNEFELNKVIKTYMRYILSYIFDFFNNQDLNKRQEHINILHDIFISNLSDIIDIYINKLREKLNEKYRR</sequence>
<accession>A0A7S7M1K0</accession>
<name>A0A7S7M1K0_9BACT</name>
<evidence type="ECO:0000259" key="2">
    <source>
        <dbReference type="Pfam" id="PF20157"/>
    </source>
</evidence>
<reference evidence="3 4" key="1">
    <citation type="submission" date="2020-05" db="EMBL/GenBank/DDBJ databases">
        <title>Sulfurimonas marisnigri, sp. nov., and Sulfurimonas baltica, sp. nov., manganese oxide reducing chemolithoautotrophs of the class Epsilonproteobacteria isolated from the pelagic redoxclines of the Black and Baltic Seas and emended description of the genus Sulfurimonas.</title>
        <authorList>
            <person name="Henkel J.V."/>
            <person name="Laudan C."/>
            <person name="Werner J."/>
            <person name="Neu T."/>
            <person name="Plewe S."/>
            <person name="Sproer C."/>
            <person name="Bunk B."/>
            <person name="Schulz-Vogt H.N."/>
        </authorList>
    </citation>
    <scope>NUCLEOTIDE SEQUENCE [LARGE SCALE GENOMIC DNA]</scope>
    <source>
        <strain evidence="3 4">SoZ1</strain>
    </source>
</reference>
<dbReference type="GO" id="GO:0016740">
    <property type="term" value="F:transferase activity"/>
    <property type="evidence" value="ECO:0007669"/>
    <property type="project" value="UniProtKB-KW"/>
</dbReference>
<keyword evidence="4" id="KW-1185">Reference proteome</keyword>
<feature type="domain" description="Glycosyltransferase Maf N-terminal" evidence="2">
    <location>
        <begin position="13"/>
        <end position="193"/>
    </location>
</feature>
<evidence type="ECO:0000259" key="1">
    <source>
        <dbReference type="Pfam" id="PF01973"/>
    </source>
</evidence>
<dbReference type="InterPro" id="IPR002826">
    <property type="entry name" value="MptE-like"/>
</dbReference>
<dbReference type="Pfam" id="PF20157">
    <property type="entry name" value="Maf_flag10_N"/>
    <property type="match status" value="1"/>
</dbReference>
<dbReference type="EMBL" id="CP054493">
    <property type="protein sequence ID" value="QOY54559.1"/>
    <property type="molecule type" value="Genomic_DNA"/>
</dbReference>
<dbReference type="RefSeq" id="WP_194366604.1">
    <property type="nucleotide sequence ID" value="NZ_CP054493.1"/>
</dbReference>
<evidence type="ECO:0000313" key="4">
    <source>
        <dbReference type="Proteomes" id="UP000593836"/>
    </source>
</evidence>
<dbReference type="KEGG" id="smas:HUE87_11960"/>
<dbReference type="AlphaFoldDB" id="A0A7S7M1K0"/>
<dbReference type="PANTHER" id="PTHR41786:SF1">
    <property type="entry name" value="6-HYDROXYMETHYLPTERIN DIPHOSPHOKINASE MPTE-LIKE DOMAIN-CONTAINING PROTEIN"/>
    <property type="match status" value="1"/>
</dbReference>
<protein>
    <submittedName>
        <fullName evidence="3">Motility associated factor glycosyltransferase family protein</fullName>
    </submittedName>
</protein>
<dbReference type="Pfam" id="PF01973">
    <property type="entry name" value="MptE-like"/>
    <property type="match status" value="1"/>
</dbReference>
<dbReference type="Proteomes" id="UP000593836">
    <property type="component" value="Chromosome"/>
</dbReference>
<keyword evidence="3" id="KW-0808">Transferase</keyword>
<dbReference type="PANTHER" id="PTHR41786">
    <property type="entry name" value="MOTILITY ACCESSORY FACTOR MAF"/>
    <property type="match status" value="1"/>
</dbReference>